<gene>
    <name evidence="1" type="ORF">niasHS_004364</name>
</gene>
<organism evidence="1 2">
    <name type="scientific">Heterodera schachtii</name>
    <name type="common">Sugarbeet cyst nematode worm</name>
    <name type="synonym">Tylenchus schachtii</name>
    <dbReference type="NCBI Taxonomy" id="97005"/>
    <lineage>
        <taxon>Eukaryota</taxon>
        <taxon>Metazoa</taxon>
        <taxon>Ecdysozoa</taxon>
        <taxon>Nematoda</taxon>
        <taxon>Chromadorea</taxon>
        <taxon>Rhabditida</taxon>
        <taxon>Tylenchina</taxon>
        <taxon>Tylenchomorpha</taxon>
        <taxon>Tylenchoidea</taxon>
        <taxon>Heteroderidae</taxon>
        <taxon>Heteroderinae</taxon>
        <taxon>Heterodera</taxon>
    </lineage>
</organism>
<reference evidence="1 2" key="1">
    <citation type="submission" date="2024-10" db="EMBL/GenBank/DDBJ databases">
        <authorList>
            <person name="Kim D."/>
        </authorList>
    </citation>
    <scope>NUCLEOTIDE SEQUENCE [LARGE SCALE GENOMIC DNA]</scope>
    <source>
        <strain evidence="1">Taebaek</strain>
    </source>
</reference>
<evidence type="ECO:0000313" key="2">
    <source>
        <dbReference type="Proteomes" id="UP001620645"/>
    </source>
</evidence>
<accession>A0ABD2K151</accession>
<evidence type="ECO:0000313" key="1">
    <source>
        <dbReference type="EMBL" id="KAL3096398.1"/>
    </source>
</evidence>
<dbReference type="EMBL" id="JBICCN010000070">
    <property type="protein sequence ID" value="KAL3096398.1"/>
    <property type="molecule type" value="Genomic_DNA"/>
</dbReference>
<name>A0ABD2K151_HETSC</name>
<dbReference type="Gene3D" id="6.20.50.80">
    <property type="match status" value="1"/>
</dbReference>
<proteinExistence type="predicted"/>
<dbReference type="AlphaFoldDB" id="A0ABD2K151"/>
<dbReference type="SUPFAM" id="SSF64484">
    <property type="entry name" value="beta and beta-prime subunits of DNA dependent RNA-polymerase"/>
    <property type="match status" value="1"/>
</dbReference>
<keyword evidence="2" id="KW-1185">Reference proteome</keyword>
<comment type="caution">
    <text evidence="1">The sequence shown here is derived from an EMBL/GenBank/DDBJ whole genome shotgun (WGS) entry which is preliminary data.</text>
</comment>
<protein>
    <submittedName>
        <fullName evidence="1">Uncharacterized protein</fullName>
    </submittedName>
</protein>
<sequence>MIALVGQQSIAGKRPSDGFEDLAVNYDNTVRTSTNEVVQFTFGDDGLDPAYMEARTAARWTSNTCWPKCGTATTPGQYGLRQGRGQCRVAAEEAQGTDQRLGGVQHHH</sequence>
<dbReference type="Proteomes" id="UP001620645">
    <property type="component" value="Unassembled WGS sequence"/>
</dbReference>